<proteinExistence type="predicted"/>
<evidence type="ECO:0000313" key="2">
    <source>
        <dbReference type="Proteomes" id="UP000240987"/>
    </source>
</evidence>
<evidence type="ECO:0000313" key="1">
    <source>
        <dbReference type="EMBL" id="PSU41900.1"/>
    </source>
</evidence>
<comment type="caution">
    <text evidence="1">The sequence shown here is derived from an EMBL/GenBank/DDBJ whole genome shotgun (WGS) entry which is preliminary data.</text>
</comment>
<dbReference type="Proteomes" id="UP000240987">
    <property type="component" value="Unassembled WGS sequence"/>
</dbReference>
<protein>
    <submittedName>
        <fullName evidence="1">Uncharacterized protein</fullName>
    </submittedName>
</protein>
<gene>
    <name evidence="1" type="ORF">C9J12_29350</name>
</gene>
<keyword evidence="2" id="KW-1185">Reference proteome</keyword>
<dbReference type="AlphaFoldDB" id="A0A2T3J5V6"/>
<sequence length="116" mass="13765">MEHHQIDTSKPLEIYPYYFKNKYDVDLLPDVEPMIIMPADSDLFLQWLTDQHVNTRDVFCHALNKNDETLHGVELPLCFLDSPIVRNHTDQGVQWERQKIDTLILFFNDRQIQTGH</sequence>
<reference evidence="1 2" key="1">
    <citation type="submission" date="2018-01" db="EMBL/GenBank/DDBJ databases">
        <title>Whole genome sequencing of Histamine producing bacteria.</title>
        <authorList>
            <person name="Butler K."/>
        </authorList>
    </citation>
    <scope>NUCLEOTIDE SEQUENCE [LARGE SCALE GENOMIC DNA]</scope>
    <source>
        <strain evidence="1 2">JCM 12947</strain>
    </source>
</reference>
<accession>A0A2T3J5V6</accession>
<name>A0A2T3J5V6_9GAMM</name>
<organism evidence="1 2">
    <name type="scientific">Photobacterium frigidiphilum</name>
    <dbReference type="NCBI Taxonomy" id="264736"/>
    <lineage>
        <taxon>Bacteria</taxon>
        <taxon>Pseudomonadati</taxon>
        <taxon>Pseudomonadota</taxon>
        <taxon>Gammaproteobacteria</taxon>
        <taxon>Vibrionales</taxon>
        <taxon>Vibrionaceae</taxon>
        <taxon>Photobacterium</taxon>
    </lineage>
</organism>
<dbReference type="RefSeq" id="WP_107246898.1">
    <property type="nucleotide sequence ID" value="NZ_PYMJ01000075.1"/>
</dbReference>
<dbReference type="EMBL" id="PYMJ01000075">
    <property type="protein sequence ID" value="PSU41900.1"/>
    <property type="molecule type" value="Genomic_DNA"/>
</dbReference>